<keyword evidence="2" id="KW-1185">Reference proteome</keyword>
<name>A0AAN6QBH6_9PEZI</name>
<dbReference type="EMBL" id="MU853381">
    <property type="protein sequence ID" value="KAK4107138.1"/>
    <property type="molecule type" value="Genomic_DNA"/>
</dbReference>
<organism evidence="1 2">
    <name type="scientific">Canariomyces notabilis</name>
    <dbReference type="NCBI Taxonomy" id="2074819"/>
    <lineage>
        <taxon>Eukaryota</taxon>
        <taxon>Fungi</taxon>
        <taxon>Dikarya</taxon>
        <taxon>Ascomycota</taxon>
        <taxon>Pezizomycotina</taxon>
        <taxon>Sordariomycetes</taxon>
        <taxon>Sordariomycetidae</taxon>
        <taxon>Sordariales</taxon>
        <taxon>Chaetomiaceae</taxon>
        <taxon>Canariomyces</taxon>
    </lineage>
</organism>
<proteinExistence type="predicted"/>
<dbReference type="PANTHER" id="PTHR13271">
    <property type="entry name" value="UNCHARACTERIZED PUTATIVE METHYLTRANSFERASE"/>
    <property type="match status" value="1"/>
</dbReference>
<dbReference type="Gene3D" id="3.90.1410.10">
    <property type="entry name" value="set domain protein methyltransferase, domain 1"/>
    <property type="match status" value="1"/>
</dbReference>
<gene>
    <name evidence="1" type="ORF">N656DRAFT_720741</name>
</gene>
<comment type="caution">
    <text evidence="1">The sequence shown here is derived from an EMBL/GenBank/DDBJ whole genome shotgun (WGS) entry which is preliminary data.</text>
</comment>
<evidence type="ECO:0000313" key="1">
    <source>
        <dbReference type="EMBL" id="KAK4107138.1"/>
    </source>
</evidence>
<dbReference type="InterPro" id="IPR046341">
    <property type="entry name" value="SET_dom_sf"/>
</dbReference>
<dbReference type="AlphaFoldDB" id="A0AAN6QBH6"/>
<protein>
    <submittedName>
        <fullName evidence="1">SET domain-containing protein</fullName>
    </submittedName>
</protein>
<accession>A0AAN6QBH6</accession>
<dbReference type="GO" id="GO:0016279">
    <property type="term" value="F:protein-lysine N-methyltransferase activity"/>
    <property type="evidence" value="ECO:0007669"/>
    <property type="project" value="InterPro"/>
</dbReference>
<dbReference type="Proteomes" id="UP001302812">
    <property type="component" value="Unassembled WGS sequence"/>
</dbReference>
<evidence type="ECO:0000313" key="2">
    <source>
        <dbReference type="Proteomes" id="UP001302812"/>
    </source>
</evidence>
<dbReference type="RefSeq" id="XP_064664708.1">
    <property type="nucleotide sequence ID" value="XM_064812463.1"/>
</dbReference>
<dbReference type="SUPFAM" id="SSF82199">
    <property type="entry name" value="SET domain"/>
    <property type="match status" value="1"/>
</dbReference>
<dbReference type="InterPro" id="IPR044432">
    <property type="entry name" value="Set10/Efm1_SET"/>
</dbReference>
<reference evidence="1" key="2">
    <citation type="submission" date="2023-05" db="EMBL/GenBank/DDBJ databases">
        <authorList>
            <consortium name="Lawrence Berkeley National Laboratory"/>
            <person name="Steindorff A."/>
            <person name="Hensen N."/>
            <person name="Bonometti L."/>
            <person name="Westerberg I."/>
            <person name="Brannstrom I.O."/>
            <person name="Guillou S."/>
            <person name="Cros-Aarteil S."/>
            <person name="Calhoun S."/>
            <person name="Haridas S."/>
            <person name="Kuo A."/>
            <person name="Mondo S."/>
            <person name="Pangilinan J."/>
            <person name="Riley R."/>
            <person name="Labutti K."/>
            <person name="Andreopoulos B."/>
            <person name="Lipzen A."/>
            <person name="Chen C."/>
            <person name="Yanf M."/>
            <person name="Daum C."/>
            <person name="Ng V."/>
            <person name="Clum A."/>
            <person name="Ohm R."/>
            <person name="Martin F."/>
            <person name="Silar P."/>
            <person name="Natvig D."/>
            <person name="Lalanne C."/>
            <person name="Gautier V."/>
            <person name="Ament-Velasquez S.L."/>
            <person name="Kruys A."/>
            <person name="Hutchinson M.I."/>
            <person name="Powell A.J."/>
            <person name="Barry K."/>
            <person name="Miller A.N."/>
            <person name="Grigoriev I.V."/>
            <person name="Debuchy R."/>
            <person name="Gladieux P."/>
            <person name="Thoren M.H."/>
            <person name="Johannesson H."/>
        </authorList>
    </citation>
    <scope>NUCLEOTIDE SEQUENCE</scope>
    <source>
        <strain evidence="1">CBS 508.74</strain>
    </source>
</reference>
<dbReference type="GO" id="GO:0005634">
    <property type="term" value="C:nucleus"/>
    <property type="evidence" value="ECO:0007669"/>
    <property type="project" value="TreeGrafter"/>
</dbReference>
<reference evidence="1" key="1">
    <citation type="journal article" date="2023" name="Mol. Phylogenet. Evol.">
        <title>Genome-scale phylogeny and comparative genomics of the fungal order Sordariales.</title>
        <authorList>
            <person name="Hensen N."/>
            <person name="Bonometti L."/>
            <person name="Westerberg I."/>
            <person name="Brannstrom I.O."/>
            <person name="Guillou S."/>
            <person name="Cros-Aarteil S."/>
            <person name="Calhoun S."/>
            <person name="Haridas S."/>
            <person name="Kuo A."/>
            <person name="Mondo S."/>
            <person name="Pangilinan J."/>
            <person name="Riley R."/>
            <person name="LaButti K."/>
            <person name="Andreopoulos B."/>
            <person name="Lipzen A."/>
            <person name="Chen C."/>
            <person name="Yan M."/>
            <person name="Daum C."/>
            <person name="Ng V."/>
            <person name="Clum A."/>
            <person name="Steindorff A."/>
            <person name="Ohm R.A."/>
            <person name="Martin F."/>
            <person name="Silar P."/>
            <person name="Natvig D.O."/>
            <person name="Lalanne C."/>
            <person name="Gautier V."/>
            <person name="Ament-Velasquez S.L."/>
            <person name="Kruys A."/>
            <person name="Hutchinson M.I."/>
            <person name="Powell A.J."/>
            <person name="Barry K."/>
            <person name="Miller A.N."/>
            <person name="Grigoriev I.V."/>
            <person name="Debuchy R."/>
            <person name="Gladieux P."/>
            <person name="Hiltunen Thoren M."/>
            <person name="Johannesson H."/>
        </authorList>
    </citation>
    <scope>NUCLEOTIDE SEQUENCE</scope>
    <source>
        <strain evidence="1">CBS 508.74</strain>
    </source>
</reference>
<dbReference type="InterPro" id="IPR050600">
    <property type="entry name" value="SETD3_SETD6_MTase"/>
</dbReference>
<dbReference type="PANTHER" id="PTHR13271:SF146">
    <property type="entry name" value="SET DOMAIN-CONTAINING PROTEIN"/>
    <property type="match status" value="1"/>
</dbReference>
<sequence>MKESDQQRFHTLVGWSQAHGAALHPSLEIYQDNVTKFSLRVKESFGDGLEPGFTAVTCPVTTTLSFLNALIGGPVGLSSSLSEQTAAFPPRFMSSIPPHVIGRFFLIKEYLRGKSSFWWPYIATLPQPEHLTAWALPPFWPEDDIDFLEGTNAHIAIQEIQENVKREFKQARKVLRDGDFPNWQDYTQMLYKWAFCIFTSRSFRPSLVLSHAVREHLTTLLPAGCELDDFSLLQPLFDIANHSMTAKYTWDVASDPNCCRLVCHDAYQPGEQVFNNYGLKSNSELLLGYGFILPATEQLHNDYVHVRKRPQQDGDVPGEKPKDFLISLRPMKHPSSLVGRARLLTSPGSQISALPDFGHFEPALVDDLSSVLATPDDKQAMTDWLSSGEGGLPAGLGPLVQKIKAALGGKLQYDYQRLKEAQICEAESDLLPENRNQQLAVEYRDQCEEVLLAALEALGV</sequence>
<dbReference type="CDD" id="cd19180">
    <property type="entry name" value="SET_SpSET10-like"/>
    <property type="match status" value="1"/>
</dbReference>
<dbReference type="GeneID" id="89936588"/>